<dbReference type="InterPro" id="IPR036291">
    <property type="entry name" value="NAD(P)-bd_dom_sf"/>
</dbReference>
<dbReference type="GO" id="GO:0004022">
    <property type="term" value="F:alcohol dehydrogenase (NAD+) activity"/>
    <property type="evidence" value="ECO:0007669"/>
    <property type="project" value="TreeGrafter"/>
</dbReference>
<dbReference type="SUPFAM" id="SSF51735">
    <property type="entry name" value="NAD(P)-binding Rossmann-fold domains"/>
    <property type="match status" value="1"/>
</dbReference>
<dbReference type="PANTHER" id="PTHR42940">
    <property type="entry name" value="ALCOHOL DEHYDROGENASE 1-RELATED"/>
    <property type="match status" value="1"/>
</dbReference>
<dbReference type="PANTHER" id="PTHR42940:SF5">
    <property type="entry name" value="ALCOHOL DEHYDROGENASE 2"/>
    <property type="match status" value="1"/>
</dbReference>
<dbReference type="InterPro" id="IPR011032">
    <property type="entry name" value="GroES-like_sf"/>
</dbReference>
<dbReference type="InterPro" id="IPR020843">
    <property type="entry name" value="ER"/>
</dbReference>
<evidence type="ECO:0000256" key="2">
    <source>
        <dbReference type="ARBA" id="ARBA00008072"/>
    </source>
</evidence>
<evidence type="ECO:0000259" key="8">
    <source>
        <dbReference type="SMART" id="SM00829"/>
    </source>
</evidence>
<evidence type="ECO:0000256" key="5">
    <source>
        <dbReference type="ARBA" id="ARBA00023002"/>
    </source>
</evidence>
<dbReference type="InterPro" id="IPR013154">
    <property type="entry name" value="ADH-like_N"/>
</dbReference>
<dbReference type="Proteomes" id="UP001271007">
    <property type="component" value="Unassembled WGS sequence"/>
</dbReference>
<protein>
    <recommendedName>
        <fullName evidence="8">Enoyl reductase (ER) domain-containing protein</fullName>
    </recommendedName>
</protein>
<dbReference type="GO" id="GO:0008270">
    <property type="term" value="F:zinc ion binding"/>
    <property type="evidence" value="ECO:0007669"/>
    <property type="project" value="InterPro"/>
</dbReference>
<dbReference type="SUPFAM" id="SSF50129">
    <property type="entry name" value="GroES-like"/>
    <property type="match status" value="1"/>
</dbReference>
<keyword evidence="3 7" id="KW-0479">Metal-binding</keyword>
<keyword evidence="10" id="KW-1185">Reference proteome</keyword>
<keyword evidence="5" id="KW-0560">Oxidoreductase</keyword>
<evidence type="ECO:0000256" key="3">
    <source>
        <dbReference type="ARBA" id="ARBA00022723"/>
    </source>
</evidence>
<dbReference type="SMART" id="SM00829">
    <property type="entry name" value="PKS_ER"/>
    <property type="match status" value="1"/>
</dbReference>
<dbReference type="Pfam" id="PF08240">
    <property type="entry name" value="ADH_N"/>
    <property type="match status" value="1"/>
</dbReference>
<dbReference type="FunFam" id="3.40.50.720:FF:000039">
    <property type="entry name" value="Alcohol dehydrogenase AdhP"/>
    <property type="match status" value="1"/>
</dbReference>
<dbReference type="AlphaFoldDB" id="A0AAJ0D5L0"/>
<dbReference type="InterPro" id="IPR002328">
    <property type="entry name" value="ADH_Zn_CS"/>
</dbReference>
<sequence>MATADIQVPSHHKAIVYDKPGEISTKIETIETPKPGVGEVLINLTHSGVCHSDQAVMCNRWAWLPAPTQAGQVGGHEGVGTVVAFGDGAEASGLKLGQRVGIKWMASACLNCLACMSGRDACCPSGKISGFYTPGTFQQYALGPANYVTPIPDGLSSEMAAPLLCGGVTVYAGLKKTLAQPGDTIVIPGAGGGLGHLAVQIGKGMGYRIIAIDNGDKEDFVRGLGAEEFFDITKYSKDKEGNKKLADDVKAASSEGLGAAGVVMCTASNAAYAQALGFLKFGGTLVCVGIPEGEPVPIGGADPASMLVQELRIVGSAVGNRKDAIETMKMAARGIVKTQFTVEPMSKLTSTFEAMDKMQLKGRVVIDLSKE</sequence>
<proteinExistence type="inferred from homology"/>
<name>A0AAJ0D5L0_9PEZI</name>
<evidence type="ECO:0000256" key="4">
    <source>
        <dbReference type="ARBA" id="ARBA00022833"/>
    </source>
</evidence>
<evidence type="ECO:0000313" key="9">
    <source>
        <dbReference type="EMBL" id="KAK3046459.1"/>
    </source>
</evidence>
<dbReference type="GO" id="GO:0005737">
    <property type="term" value="C:cytoplasm"/>
    <property type="evidence" value="ECO:0007669"/>
    <property type="project" value="TreeGrafter"/>
</dbReference>
<dbReference type="CDD" id="cd08297">
    <property type="entry name" value="CAD3"/>
    <property type="match status" value="1"/>
</dbReference>
<evidence type="ECO:0000256" key="6">
    <source>
        <dbReference type="ARBA" id="ARBA00023027"/>
    </source>
</evidence>
<comment type="cofactor">
    <cofactor evidence="1 7">
        <name>Zn(2+)</name>
        <dbReference type="ChEBI" id="CHEBI:29105"/>
    </cofactor>
</comment>
<dbReference type="Gene3D" id="3.90.180.10">
    <property type="entry name" value="Medium-chain alcohol dehydrogenases, catalytic domain"/>
    <property type="match status" value="1"/>
</dbReference>
<evidence type="ECO:0000256" key="1">
    <source>
        <dbReference type="ARBA" id="ARBA00001947"/>
    </source>
</evidence>
<organism evidence="9 10">
    <name type="scientific">Extremus antarcticus</name>
    <dbReference type="NCBI Taxonomy" id="702011"/>
    <lineage>
        <taxon>Eukaryota</taxon>
        <taxon>Fungi</taxon>
        <taxon>Dikarya</taxon>
        <taxon>Ascomycota</taxon>
        <taxon>Pezizomycotina</taxon>
        <taxon>Dothideomycetes</taxon>
        <taxon>Dothideomycetidae</taxon>
        <taxon>Mycosphaerellales</taxon>
        <taxon>Extremaceae</taxon>
        <taxon>Extremus</taxon>
    </lineage>
</organism>
<evidence type="ECO:0000313" key="10">
    <source>
        <dbReference type="Proteomes" id="UP001271007"/>
    </source>
</evidence>
<accession>A0AAJ0D5L0</accession>
<feature type="domain" description="Enoyl reductase (ER)" evidence="8">
    <location>
        <begin position="21"/>
        <end position="366"/>
    </location>
</feature>
<dbReference type="Gene3D" id="3.40.50.720">
    <property type="entry name" value="NAD(P)-binding Rossmann-like Domain"/>
    <property type="match status" value="1"/>
</dbReference>
<dbReference type="Pfam" id="PF00107">
    <property type="entry name" value="ADH_zinc_N"/>
    <property type="match status" value="1"/>
</dbReference>
<keyword evidence="4 7" id="KW-0862">Zinc</keyword>
<keyword evidence="6" id="KW-0520">NAD</keyword>
<dbReference type="InterPro" id="IPR013149">
    <property type="entry name" value="ADH-like_C"/>
</dbReference>
<reference evidence="9" key="1">
    <citation type="submission" date="2023-04" db="EMBL/GenBank/DDBJ databases">
        <title>Black Yeasts Isolated from many extreme environments.</title>
        <authorList>
            <person name="Coleine C."/>
            <person name="Stajich J.E."/>
            <person name="Selbmann L."/>
        </authorList>
    </citation>
    <scope>NUCLEOTIDE SEQUENCE</scope>
    <source>
        <strain evidence="9">CCFEE 5312</strain>
    </source>
</reference>
<comment type="caution">
    <text evidence="9">The sequence shown here is derived from an EMBL/GenBank/DDBJ whole genome shotgun (WGS) entry which is preliminary data.</text>
</comment>
<evidence type="ECO:0000256" key="7">
    <source>
        <dbReference type="RuleBase" id="RU361277"/>
    </source>
</evidence>
<gene>
    <name evidence="9" type="ORF">LTR09_012043</name>
</gene>
<dbReference type="PROSITE" id="PS00059">
    <property type="entry name" value="ADH_ZINC"/>
    <property type="match status" value="1"/>
</dbReference>
<dbReference type="EMBL" id="JAWDJX010000091">
    <property type="protein sequence ID" value="KAK3046459.1"/>
    <property type="molecule type" value="Genomic_DNA"/>
</dbReference>
<comment type="similarity">
    <text evidence="2 7">Belongs to the zinc-containing alcohol dehydrogenase family.</text>
</comment>